<organism evidence="3 4">
    <name type="scientific">Alkalibacterium putridalgicola</name>
    <dbReference type="NCBI Taxonomy" id="426703"/>
    <lineage>
        <taxon>Bacteria</taxon>
        <taxon>Bacillati</taxon>
        <taxon>Bacillota</taxon>
        <taxon>Bacilli</taxon>
        <taxon>Lactobacillales</taxon>
        <taxon>Carnobacteriaceae</taxon>
        <taxon>Alkalibacterium</taxon>
    </lineage>
</organism>
<gene>
    <name evidence="2" type="ORF">APU01nite_18550</name>
    <name evidence="3" type="ORF">SAMN04488100_12442</name>
</gene>
<accession>A0A1H7VGL3</accession>
<dbReference type="AlphaFoldDB" id="A0A1H7VGL3"/>
<evidence type="ECO:0000313" key="5">
    <source>
        <dbReference type="Proteomes" id="UP000321425"/>
    </source>
</evidence>
<dbReference type="OrthoDB" id="2166958at2"/>
<keyword evidence="5" id="KW-1185">Reference proteome</keyword>
<evidence type="ECO:0000313" key="3">
    <source>
        <dbReference type="EMBL" id="SEM08412.1"/>
    </source>
</evidence>
<dbReference type="EMBL" id="BJUX01000023">
    <property type="protein sequence ID" value="GEK89816.1"/>
    <property type="molecule type" value="Genomic_DNA"/>
</dbReference>
<reference evidence="2 5" key="2">
    <citation type="submission" date="2019-07" db="EMBL/GenBank/DDBJ databases">
        <title>Whole genome shotgun sequence of Alkalibacterium putridalgicola NBRC 103243.</title>
        <authorList>
            <person name="Hosoyama A."/>
            <person name="Uohara A."/>
            <person name="Ohji S."/>
            <person name="Ichikawa N."/>
        </authorList>
    </citation>
    <scope>NUCLEOTIDE SEQUENCE [LARGE SCALE GENOMIC DNA]</scope>
    <source>
        <strain evidence="2 5">NBRC 103243</strain>
    </source>
</reference>
<feature type="region of interest" description="Disordered" evidence="1">
    <location>
        <begin position="92"/>
        <end position="113"/>
    </location>
</feature>
<dbReference type="RefSeq" id="WP_091488915.1">
    <property type="nucleotide sequence ID" value="NZ_BJUX01000023.1"/>
</dbReference>
<sequence>MNMISGILAGALAFSGGLGFSDIVKEDMTNQDIVSVENNVSYNHMSDVMDAEDFKDMERLMEDEIINFGQMKPHLNEVHPELTNQQLREHYKDMHGTGGSSQSNNFKGMDSMH</sequence>
<evidence type="ECO:0000256" key="1">
    <source>
        <dbReference type="SAM" id="MobiDB-lite"/>
    </source>
</evidence>
<evidence type="ECO:0000313" key="4">
    <source>
        <dbReference type="Proteomes" id="UP000198548"/>
    </source>
</evidence>
<proteinExistence type="predicted"/>
<evidence type="ECO:0000313" key="2">
    <source>
        <dbReference type="EMBL" id="GEK89816.1"/>
    </source>
</evidence>
<dbReference type="Proteomes" id="UP000321425">
    <property type="component" value="Unassembled WGS sequence"/>
</dbReference>
<dbReference type="Proteomes" id="UP000198548">
    <property type="component" value="Unassembled WGS sequence"/>
</dbReference>
<name>A0A1H7VGL3_9LACT</name>
<reference evidence="3 4" key="1">
    <citation type="submission" date="2016-10" db="EMBL/GenBank/DDBJ databases">
        <authorList>
            <person name="de Groot N.N."/>
        </authorList>
    </citation>
    <scope>NUCLEOTIDE SEQUENCE [LARGE SCALE GENOMIC DNA]</scope>
    <source>
        <strain evidence="3 4">DSM 19182</strain>
    </source>
</reference>
<dbReference type="EMBL" id="FOBL01000024">
    <property type="protein sequence ID" value="SEM08412.1"/>
    <property type="molecule type" value="Genomic_DNA"/>
</dbReference>
<protein>
    <submittedName>
        <fullName evidence="3">Uncharacterized protein</fullName>
    </submittedName>
</protein>